<dbReference type="GO" id="GO:0006355">
    <property type="term" value="P:regulation of DNA-templated transcription"/>
    <property type="evidence" value="ECO:0007669"/>
    <property type="project" value="InterPro"/>
</dbReference>
<evidence type="ECO:0000256" key="3">
    <source>
        <dbReference type="ARBA" id="ARBA00023015"/>
    </source>
</evidence>
<dbReference type="SUPFAM" id="SSF46894">
    <property type="entry name" value="C-terminal effector domain of the bipartite response regulators"/>
    <property type="match status" value="1"/>
</dbReference>
<dbReference type="PANTHER" id="PTHR48111:SF1">
    <property type="entry name" value="TWO-COMPONENT RESPONSE REGULATOR ORR33"/>
    <property type="match status" value="1"/>
</dbReference>
<protein>
    <submittedName>
        <fullName evidence="8">Transcriptional regulator</fullName>
    </submittedName>
</protein>
<dbReference type="RefSeq" id="WP_084043535.1">
    <property type="nucleotide sequence ID" value="NZ_CP015405.2"/>
</dbReference>
<proteinExistence type="predicted"/>
<gene>
    <name evidence="8" type="ORF">A4V09_10730</name>
</gene>
<keyword evidence="4 6" id="KW-0238">DNA-binding</keyword>
<dbReference type="Gene3D" id="1.10.10.10">
    <property type="entry name" value="Winged helix-like DNA-binding domain superfamily/Winged helix DNA-binding domain"/>
    <property type="match status" value="1"/>
</dbReference>
<evidence type="ECO:0000313" key="9">
    <source>
        <dbReference type="Proteomes" id="UP000092574"/>
    </source>
</evidence>
<evidence type="ECO:0000256" key="5">
    <source>
        <dbReference type="ARBA" id="ARBA00023163"/>
    </source>
</evidence>
<dbReference type="SMART" id="SM00862">
    <property type="entry name" value="Trans_reg_C"/>
    <property type="match status" value="1"/>
</dbReference>
<evidence type="ECO:0000256" key="4">
    <source>
        <dbReference type="ARBA" id="ARBA00023125"/>
    </source>
</evidence>
<dbReference type="OrthoDB" id="1976376at2"/>
<dbReference type="Proteomes" id="UP000092574">
    <property type="component" value="Chromosome"/>
</dbReference>
<dbReference type="PROSITE" id="PS51755">
    <property type="entry name" value="OMPR_PHOB"/>
    <property type="match status" value="1"/>
</dbReference>
<organism evidence="8 9">
    <name type="scientific">Blautia pseudococcoides</name>
    <dbReference type="NCBI Taxonomy" id="1796616"/>
    <lineage>
        <taxon>Bacteria</taxon>
        <taxon>Bacillati</taxon>
        <taxon>Bacillota</taxon>
        <taxon>Clostridia</taxon>
        <taxon>Lachnospirales</taxon>
        <taxon>Lachnospiraceae</taxon>
        <taxon>Blautia</taxon>
    </lineage>
</organism>
<dbReference type="GO" id="GO:0032993">
    <property type="term" value="C:protein-DNA complex"/>
    <property type="evidence" value="ECO:0007669"/>
    <property type="project" value="TreeGrafter"/>
</dbReference>
<accession>A0A1C7IFZ0</accession>
<keyword evidence="5" id="KW-0804">Transcription</keyword>
<dbReference type="KEGG" id="byl:A4V09_10730"/>
<dbReference type="InterPro" id="IPR036388">
    <property type="entry name" value="WH-like_DNA-bd_sf"/>
</dbReference>
<dbReference type="GO" id="GO:0000156">
    <property type="term" value="F:phosphorelay response regulator activity"/>
    <property type="evidence" value="ECO:0007669"/>
    <property type="project" value="TreeGrafter"/>
</dbReference>
<name>A0A1C7IFZ0_9FIRM</name>
<keyword evidence="1" id="KW-0597">Phosphoprotein</keyword>
<keyword evidence="2" id="KW-0902">Two-component regulatory system</keyword>
<feature type="domain" description="OmpR/PhoB-type" evidence="7">
    <location>
        <begin position="67"/>
        <end position="167"/>
    </location>
</feature>
<dbReference type="PANTHER" id="PTHR48111">
    <property type="entry name" value="REGULATOR OF RPOS"/>
    <property type="match status" value="1"/>
</dbReference>
<dbReference type="InterPro" id="IPR039420">
    <property type="entry name" value="WalR-like"/>
</dbReference>
<dbReference type="Pfam" id="PF00486">
    <property type="entry name" value="Trans_reg_C"/>
    <property type="match status" value="1"/>
</dbReference>
<dbReference type="GO" id="GO:0005829">
    <property type="term" value="C:cytosol"/>
    <property type="evidence" value="ECO:0007669"/>
    <property type="project" value="TreeGrafter"/>
</dbReference>
<keyword evidence="9" id="KW-1185">Reference proteome</keyword>
<sequence>MIVRRFHGKLAVFDLSGTDTQIGEKLALLLDEKQRKELAQYLFGDIVLTADTGINPPKYNWQQDSPLTEIQEGDLYICLEHRLVTVHKQEISLTAKEFDILFLLASNPKRVFTYELIMDLVWNEDYTYYSRKAINNHVSNLRKKLKTRPDDPDYIKSATGIGYKFALQ</sequence>
<dbReference type="GO" id="GO:0000976">
    <property type="term" value="F:transcription cis-regulatory region binding"/>
    <property type="evidence" value="ECO:0007669"/>
    <property type="project" value="TreeGrafter"/>
</dbReference>
<dbReference type="CDD" id="cd00383">
    <property type="entry name" value="trans_reg_C"/>
    <property type="match status" value="1"/>
</dbReference>
<dbReference type="STRING" id="1796616.A4V09_10730"/>
<reference evidence="8" key="1">
    <citation type="submission" date="2017-04" db="EMBL/GenBank/DDBJ databases">
        <title>Complete Genome Sequences of Twelve Strains of a Stable Defined Moderately Diverse Mouse Microbiota 2 (sDMDMm2).</title>
        <authorList>
            <person name="Uchimura Y."/>
            <person name="Wyss M."/>
            <person name="Brugiroux S."/>
            <person name="Limenitakis J.P."/>
            <person name="Stecher B."/>
            <person name="McCoy K.D."/>
            <person name="Macpherson A.J."/>
        </authorList>
    </citation>
    <scope>NUCLEOTIDE SEQUENCE</scope>
    <source>
        <strain evidence="8">YL58</strain>
    </source>
</reference>
<evidence type="ECO:0000256" key="2">
    <source>
        <dbReference type="ARBA" id="ARBA00023012"/>
    </source>
</evidence>
<dbReference type="InterPro" id="IPR016032">
    <property type="entry name" value="Sig_transdc_resp-reg_C-effctor"/>
</dbReference>
<evidence type="ECO:0000313" key="8">
    <source>
        <dbReference type="EMBL" id="ANU78636.2"/>
    </source>
</evidence>
<evidence type="ECO:0000256" key="1">
    <source>
        <dbReference type="ARBA" id="ARBA00022553"/>
    </source>
</evidence>
<keyword evidence="3" id="KW-0805">Transcription regulation</keyword>
<dbReference type="EMBL" id="CP015405">
    <property type="protein sequence ID" value="ANU78636.2"/>
    <property type="molecule type" value="Genomic_DNA"/>
</dbReference>
<dbReference type="AlphaFoldDB" id="A0A1C7IFZ0"/>
<feature type="DNA-binding region" description="OmpR/PhoB-type" evidence="6">
    <location>
        <begin position="67"/>
        <end position="167"/>
    </location>
</feature>
<evidence type="ECO:0000259" key="7">
    <source>
        <dbReference type="PROSITE" id="PS51755"/>
    </source>
</evidence>
<dbReference type="InterPro" id="IPR001867">
    <property type="entry name" value="OmpR/PhoB-type_DNA-bd"/>
</dbReference>
<evidence type="ECO:0000256" key="6">
    <source>
        <dbReference type="PROSITE-ProRule" id="PRU01091"/>
    </source>
</evidence>